<keyword evidence="9" id="KW-1185">Reference proteome</keyword>
<keyword evidence="5" id="KW-0206">Cytoskeleton</keyword>
<name>A0A8J1UCA6_OWEFU</name>
<dbReference type="GO" id="GO:0005813">
    <property type="term" value="C:centrosome"/>
    <property type="evidence" value="ECO:0007669"/>
    <property type="project" value="UniProtKB-SubCell"/>
</dbReference>
<keyword evidence="3" id="KW-0963">Cytoplasm</keyword>
<feature type="compositionally biased region" description="Polar residues" evidence="7">
    <location>
        <begin position="89"/>
        <end position="98"/>
    </location>
</feature>
<keyword evidence="4 6" id="KW-0175">Coiled coil</keyword>
<evidence type="ECO:0000313" key="9">
    <source>
        <dbReference type="Proteomes" id="UP000749559"/>
    </source>
</evidence>
<evidence type="ECO:0000313" key="8">
    <source>
        <dbReference type="EMBL" id="CAH1785379.1"/>
    </source>
</evidence>
<dbReference type="EMBL" id="CAIIXF020000006">
    <property type="protein sequence ID" value="CAH1785379.1"/>
    <property type="molecule type" value="Genomic_DNA"/>
</dbReference>
<comment type="caution">
    <text evidence="8">The sequence shown here is derived from an EMBL/GenBank/DDBJ whole genome shotgun (WGS) entry which is preliminary data.</text>
</comment>
<evidence type="ECO:0000256" key="6">
    <source>
        <dbReference type="SAM" id="Coils"/>
    </source>
</evidence>
<evidence type="ECO:0000256" key="4">
    <source>
        <dbReference type="ARBA" id="ARBA00023054"/>
    </source>
</evidence>
<feature type="compositionally biased region" description="Polar residues" evidence="7">
    <location>
        <begin position="49"/>
        <end position="75"/>
    </location>
</feature>
<dbReference type="AlphaFoldDB" id="A0A8J1UCA6"/>
<comment type="similarity">
    <text evidence="2">Belongs to the ODF2 family.</text>
</comment>
<feature type="coiled-coil region" evidence="6">
    <location>
        <begin position="391"/>
        <end position="464"/>
    </location>
</feature>
<reference evidence="8" key="1">
    <citation type="submission" date="2022-03" db="EMBL/GenBank/DDBJ databases">
        <authorList>
            <person name="Martin C."/>
        </authorList>
    </citation>
    <scope>NUCLEOTIDE SEQUENCE</scope>
</reference>
<dbReference type="PANTHER" id="PTHR23162:SF10">
    <property type="entry name" value="FI13205P"/>
    <property type="match status" value="1"/>
</dbReference>
<gene>
    <name evidence="8" type="ORF">OFUS_LOCUS11448</name>
</gene>
<dbReference type="GO" id="GO:1902017">
    <property type="term" value="P:regulation of cilium assembly"/>
    <property type="evidence" value="ECO:0007669"/>
    <property type="project" value="TreeGrafter"/>
</dbReference>
<dbReference type="PANTHER" id="PTHR23162">
    <property type="entry name" value="OUTER DENSE FIBER OF SPERM TAILS 2"/>
    <property type="match status" value="1"/>
</dbReference>
<evidence type="ECO:0000256" key="7">
    <source>
        <dbReference type="SAM" id="MobiDB-lite"/>
    </source>
</evidence>
<evidence type="ECO:0000256" key="3">
    <source>
        <dbReference type="ARBA" id="ARBA00022490"/>
    </source>
</evidence>
<evidence type="ECO:0000256" key="5">
    <source>
        <dbReference type="ARBA" id="ARBA00023212"/>
    </source>
</evidence>
<feature type="region of interest" description="Disordered" evidence="7">
    <location>
        <begin position="23"/>
        <end position="108"/>
    </location>
</feature>
<feature type="coiled-coil region" evidence="6">
    <location>
        <begin position="276"/>
        <end position="334"/>
    </location>
</feature>
<dbReference type="OrthoDB" id="413404at2759"/>
<feature type="compositionally biased region" description="Basic residues" evidence="7">
    <location>
        <begin position="25"/>
        <end position="34"/>
    </location>
</feature>
<feature type="coiled-coil region" evidence="6">
    <location>
        <begin position="134"/>
        <end position="198"/>
    </location>
</feature>
<dbReference type="Proteomes" id="UP000749559">
    <property type="component" value="Unassembled WGS sequence"/>
</dbReference>
<dbReference type="InterPro" id="IPR026099">
    <property type="entry name" value="Odf2-rel"/>
</dbReference>
<proteinExistence type="inferred from homology"/>
<comment type="subcellular location">
    <subcellularLocation>
        <location evidence="1">Cytoplasm</location>
        <location evidence="1">Cytoskeleton</location>
        <location evidence="1">Microtubule organizing center</location>
        <location evidence="1">Centrosome</location>
    </subcellularLocation>
</comment>
<protein>
    <submittedName>
        <fullName evidence="8">Uncharacterized protein</fullName>
    </submittedName>
</protein>
<evidence type="ECO:0000256" key="1">
    <source>
        <dbReference type="ARBA" id="ARBA00004300"/>
    </source>
</evidence>
<organism evidence="8 9">
    <name type="scientific">Owenia fusiformis</name>
    <name type="common">Polychaete worm</name>
    <dbReference type="NCBI Taxonomy" id="6347"/>
    <lineage>
        <taxon>Eukaryota</taxon>
        <taxon>Metazoa</taxon>
        <taxon>Spiralia</taxon>
        <taxon>Lophotrochozoa</taxon>
        <taxon>Annelida</taxon>
        <taxon>Polychaeta</taxon>
        <taxon>Sedentaria</taxon>
        <taxon>Canalipalpata</taxon>
        <taxon>Sabellida</taxon>
        <taxon>Oweniida</taxon>
        <taxon>Oweniidae</taxon>
        <taxon>Owenia</taxon>
    </lineage>
</organism>
<sequence>MTIERGLGSTSPIHVHVDEVTPVHVHVKKPKKSSTAKAVEERLTRSRLRSAQSFGNGNLRSTARRSTATAQSRSKSPAGGPWVPAPGKTSRNQVSWQGPSHRLEISGPQDDMIHSTLRRSELSTDEEDRVQGHMRGYEKKIDSLMTEVGTLKNEVDLQRTLRDIERKDEALHDTRAALEDQEHEIIDYRRELEATDGENRVLRHSLSRLKDEVSASKGTASALASDRDQLMKVLVEAEMDGQAASKQVSALRDSVRRLREEKRMSSTDTAMLAKQKELLMARLEDFENTNRTLRRLLREQHKQEASGLRLVEQRDVLLKKLAETEDDNQRLRIDVIERDRLLNEVRLQATAQRDENLALSGVQSSLEQTRGHLQKQLRTKEADCNRMAVQIRGLESQLAQEKIEVDHLQELLEAAKEKAERDKDALKKATRVQKQRAARSQDAVEQMNTQLLERETILAQLEDDLHVNRARTEKVAKEKSQVLAENSALKNSYVTTISDDILL</sequence>
<accession>A0A8J1UCA6</accession>
<evidence type="ECO:0000256" key="2">
    <source>
        <dbReference type="ARBA" id="ARBA00009316"/>
    </source>
</evidence>